<dbReference type="GeneID" id="103396239"/>
<evidence type="ECO:0000259" key="8">
    <source>
        <dbReference type="PROSITE" id="PS50209"/>
    </source>
</evidence>
<proteinExistence type="inferred from homology"/>
<feature type="domain" description="Caspase family p10" evidence="6">
    <location>
        <begin position="293"/>
        <end position="384"/>
    </location>
</feature>
<reference evidence="9" key="2">
    <citation type="submission" date="2025-08" db="UniProtKB">
        <authorList>
            <consortium name="Ensembl"/>
        </authorList>
    </citation>
    <scope>IDENTIFICATION</scope>
</reference>
<dbReference type="GO" id="GO:0005737">
    <property type="term" value="C:cytoplasm"/>
    <property type="evidence" value="ECO:0007669"/>
    <property type="project" value="UniProtKB-ARBA"/>
</dbReference>
<dbReference type="Ensembl" id="ENSCSET00000029855.1">
    <property type="protein sequence ID" value="ENSCSEP00000029454.1"/>
    <property type="gene ID" value="ENSCSEG00000018865.1"/>
</dbReference>
<dbReference type="CDD" id="cd00032">
    <property type="entry name" value="CASc"/>
    <property type="match status" value="1"/>
</dbReference>
<dbReference type="InterPro" id="IPR001315">
    <property type="entry name" value="CARD"/>
</dbReference>
<organism evidence="9 10">
    <name type="scientific">Cynoglossus semilaevis</name>
    <name type="common">Tongue sole</name>
    <dbReference type="NCBI Taxonomy" id="244447"/>
    <lineage>
        <taxon>Eukaryota</taxon>
        <taxon>Metazoa</taxon>
        <taxon>Chordata</taxon>
        <taxon>Craniata</taxon>
        <taxon>Vertebrata</taxon>
        <taxon>Euteleostomi</taxon>
        <taxon>Actinopterygii</taxon>
        <taxon>Neopterygii</taxon>
        <taxon>Teleostei</taxon>
        <taxon>Neoteleostei</taxon>
        <taxon>Acanthomorphata</taxon>
        <taxon>Carangaria</taxon>
        <taxon>Pleuronectiformes</taxon>
        <taxon>Pleuronectoidei</taxon>
        <taxon>Cynoglossidae</taxon>
        <taxon>Cynoglossinae</taxon>
        <taxon>Cynoglossus</taxon>
    </lineage>
</organism>
<dbReference type="InterPro" id="IPR011600">
    <property type="entry name" value="Pept_C14_caspase"/>
</dbReference>
<dbReference type="GeneTree" id="ENSGT00940000164225"/>
<dbReference type="Gene3D" id="3.40.50.1460">
    <property type="match status" value="1"/>
</dbReference>
<dbReference type="OMA" id="EISEYKM"/>
<dbReference type="CDD" id="cd01671">
    <property type="entry name" value="CARD"/>
    <property type="match status" value="1"/>
</dbReference>
<dbReference type="InParanoid" id="A0A3P8WRQ8"/>
<feature type="active site" evidence="3">
    <location>
        <position position="274"/>
    </location>
</feature>
<evidence type="ECO:0000256" key="2">
    <source>
        <dbReference type="ARBA" id="ARBA00022703"/>
    </source>
</evidence>
<dbReference type="InterPro" id="IPR029030">
    <property type="entry name" value="Caspase-like_dom_sf"/>
</dbReference>
<dbReference type="GO" id="GO:0042981">
    <property type="term" value="P:regulation of apoptotic process"/>
    <property type="evidence" value="ECO:0007669"/>
    <property type="project" value="InterPro"/>
</dbReference>
<dbReference type="PROSITE" id="PS50209">
    <property type="entry name" value="CARD"/>
    <property type="match status" value="1"/>
</dbReference>
<dbReference type="PRINTS" id="PR00376">
    <property type="entry name" value="IL1BCENZYME"/>
</dbReference>
<feature type="domain" description="CARD" evidence="8">
    <location>
        <begin position="1"/>
        <end position="78"/>
    </location>
</feature>
<reference evidence="9 10" key="1">
    <citation type="journal article" date="2014" name="Nat. Genet.">
        <title>Whole-genome sequence of a flatfish provides insights into ZW sex chromosome evolution and adaptation to a benthic lifestyle.</title>
        <authorList>
            <person name="Chen S."/>
            <person name="Zhang G."/>
            <person name="Shao C."/>
            <person name="Huang Q."/>
            <person name="Liu G."/>
            <person name="Zhang P."/>
            <person name="Song W."/>
            <person name="An N."/>
            <person name="Chalopin D."/>
            <person name="Volff J.N."/>
            <person name="Hong Y."/>
            <person name="Li Q."/>
            <person name="Sha Z."/>
            <person name="Zhou H."/>
            <person name="Xie M."/>
            <person name="Yu Q."/>
            <person name="Liu Y."/>
            <person name="Xiang H."/>
            <person name="Wang N."/>
            <person name="Wu K."/>
            <person name="Yang C."/>
            <person name="Zhou Q."/>
            <person name="Liao X."/>
            <person name="Yang L."/>
            <person name="Hu Q."/>
            <person name="Zhang J."/>
            <person name="Meng L."/>
            <person name="Jin L."/>
            <person name="Tian Y."/>
            <person name="Lian J."/>
            <person name="Yang J."/>
            <person name="Miao G."/>
            <person name="Liu S."/>
            <person name="Liang Z."/>
            <person name="Yan F."/>
            <person name="Li Y."/>
            <person name="Sun B."/>
            <person name="Zhang H."/>
            <person name="Zhang J."/>
            <person name="Zhu Y."/>
            <person name="Du M."/>
            <person name="Zhao Y."/>
            <person name="Schartl M."/>
            <person name="Tang Q."/>
            <person name="Wang J."/>
        </authorList>
    </citation>
    <scope>NUCLEOTIDE SEQUENCE</scope>
</reference>
<reference evidence="9" key="3">
    <citation type="submission" date="2025-09" db="UniProtKB">
        <authorList>
            <consortium name="Ensembl"/>
        </authorList>
    </citation>
    <scope>IDENTIFICATION</scope>
</reference>
<dbReference type="SUPFAM" id="SSF47986">
    <property type="entry name" value="DEATH domain"/>
    <property type="match status" value="1"/>
</dbReference>
<keyword evidence="2" id="KW-0053">Apoptosis</keyword>
<evidence type="ECO:0000313" key="9">
    <source>
        <dbReference type="Ensembl" id="ENSCSEP00000029454.1"/>
    </source>
</evidence>
<dbReference type="PROSITE" id="PS50208">
    <property type="entry name" value="CASPASE_P20"/>
    <property type="match status" value="1"/>
</dbReference>
<dbReference type="KEGG" id="csem:103396239"/>
<feature type="domain" description="Caspase family p20" evidence="7">
    <location>
        <begin position="132"/>
        <end position="278"/>
    </location>
</feature>
<feature type="active site" evidence="3">
    <location>
        <position position="231"/>
    </location>
</feature>
<protein>
    <submittedName>
        <fullName evidence="9">Caspase-8-like</fullName>
    </submittedName>
</protein>
<evidence type="ECO:0000259" key="7">
    <source>
        <dbReference type="PROSITE" id="PS50208"/>
    </source>
</evidence>
<evidence type="ECO:0000256" key="3">
    <source>
        <dbReference type="PIRSR" id="PIRSR038001-1"/>
    </source>
</evidence>
<evidence type="ECO:0000256" key="4">
    <source>
        <dbReference type="RuleBase" id="RU003971"/>
    </source>
</evidence>
<dbReference type="InterPro" id="IPR002138">
    <property type="entry name" value="Pept_C14_p10"/>
</dbReference>
<dbReference type="InterPro" id="IPR011029">
    <property type="entry name" value="DEATH-like_dom_sf"/>
</dbReference>
<dbReference type="GO" id="GO:0004197">
    <property type="term" value="F:cysteine-type endopeptidase activity"/>
    <property type="evidence" value="ECO:0007669"/>
    <property type="project" value="InterPro"/>
</dbReference>
<dbReference type="GO" id="GO:0006508">
    <property type="term" value="P:proteolysis"/>
    <property type="evidence" value="ECO:0007669"/>
    <property type="project" value="InterPro"/>
</dbReference>
<comment type="similarity">
    <text evidence="1 4">Belongs to the peptidase C14A family.</text>
</comment>
<dbReference type="GO" id="GO:0006915">
    <property type="term" value="P:apoptotic process"/>
    <property type="evidence" value="ECO:0007669"/>
    <property type="project" value="UniProtKB-KW"/>
</dbReference>
<feature type="region of interest" description="Disordered" evidence="5">
    <location>
        <begin position="101"/>
        <end position="124"/>
    </location>
</feature>
<dbReference type="STRING" id="244447.ENSCSEP00000029454"/>
<dbReference type="SUPFAM" id="SSF52129">
    <property type="entry name" value="Caspase-like"/>
    <property type="match status" value="1"/>
</dbReference>
<evidence type="ECO:0000256" key="1">
    <source>
        <dbReference type="ARBA" id="ARBA00010134"/>
    </source>
</evidence>
<name>A0A3P8WRQ8_CYNSE</name>
<dbReference type="PROSITE" id="PS01122">
    <property type="entry name" value="CASPASE_CYS"/>
    <property type="match status" value="1"/>
</dbReference>
<evidence type="ECO:0000256" key="5">
    <source>
        <dbReference type="SAM" id="MobiDB-lite"/>
    </source>
</evidence>
<dbReference type="PIRSF" id="PIRSF038001">
    <property type="entry name" value="Caspase_ICE"/>
    <property type="match status" value="1"/>
</dbReference>
<evidence type="ECO:0000259" key="6">
    <source>
        <dbReference type="PROSITE" id="PS50207"/>
    </source>
</evidence>
<dbReference type="InterPro" id="IPR015917">
    <property type="entry name" value="Pept_C14A"/>
</dbReference>
<dbReference type="InterPro" id="IPR001309">
    <property type="entry name" value="Pept_C14_p20"/>
</dbReference>
<dbReference type="RefSeq" id="XP_008332472.1">
    <property type="nucleotide sequence ID" value="XM_008334250.3"/>
</dbReference>
<dbReference type="PANTHER" id="PTHR48169">
    <property type="entry name" value="DED DOMAIN-CONTAINING PROTEIN"/>
    <property type="match status" value="1"/>
</dbReference>
<dbReference type="Gene3D" id="1.10.533.10">
    <property type="entry name" value="Death Domain, Fas"/>
    <property type="match status" value="1"/>
</dbReference>
<dbReference type="SMART" id="SM00115">
    <property type="entry name" value="CASc"/>
    <property type="match status" value="1"/>
</dbReference>
<accession>A0A3P8WRQ8</accession>
<keyword evidence="10" id="KW-1185">Reference proteome</keyword>
<dbReference type="PANTHER" id="PTHR48169:SF7">
    <property type="entry name" value="CASPASE 10"/>
    <property type="match status" value="1"/>
</dbReference>
<dbReference type="Pfam" id="PF00656">
    <property type="entry name" value="Peptidase_C14"/>
    <property type="match status" value="2"/>
</dbReference>
<dbReference type="OrthoDB" id="6114029at2759"/>
<dbReference type="GO" id="GO:0051604">
    <property type="term" value="P:protein maturation"/>
    <property type="evidence" value="ECO:0007669"/>
    <property type="project" value="UniProtKB-ARBA"/>
</dbReference>
<evidence type="ECO:0000313" key="10">
    <source>
        <dbReference type="Proteomes" id="UP000265120"/>
    </source>
</evidence>
<dbReference type="PROSITE" id="PS50207">
    <property type="entry name" value="CASPASE_P10"/>
    <property type="match status" value="1"/>
</dbReference>
<dbReference type="AlphaFoldDB" id="A0A3P8WRQ8"/>
<sequence>MSAKDTLRRNKTSIQSILCADYRLILNKVYERNLISNREYNNLKNINRENDEGHTVELLDKIMNKGEQVCRDFLQVLQTDREIETTYPELKNTLQVDASLPPNSVQERSLDEPLPAAKRSRKEQQYQLNGNPVGVCLIIDNENFQDGSKRSGTNKDVQSLAEVFSWLRFRVLMCKDQTQDQMRRTLSCFASPRDLSQLQGLDVKEWMTSGFVDLRQAPRHGDAFVCCILSHGEKGAVFGTDRNPISIKNITRTFGSTDESPLGGKPKVFLIQACQGSLCQRGVLVKDLEADAASPFVPEEADVLVAVATVEDYVSFRHKKDGSWFIQSVCEQLKEGCLRHEDLATILSRVNNQVSQRECLGKPGAVKQMPEVRFTLRKTLLLSPDV</sequence>
<dbReference type="Proteomes" id="UP000265120">
    <property type="component" value="Chromosome 20"/>
</dbReference>
<dbReference type="InterPro" id="IPR033139">
    <property type="entry name" value="Caspase_cys_AS"/>
</dbReference>